<evidence type="ECO:0000313" key="1">
    <source>
        <dbReference type="EMBL" id="GAL31225.1"/>
    </source>
</evidence>
<dbReference type="EMBL" id="BBMS01000140">
    <property type="protein sequence ID" value="GAL31225.1"/>
    <property type="molecule type" value="Genomic_DNA"/>
</dbReference>
<evidence type="ECO:0000313" key="2">
    <source>
        <dbReference type="Proteomes" id="UP000029223"/>
    </source>
</evidence>
<reference evidence="2" key="1">
    <citation type="submission" date="2014-09" db="EMBL/GenBank/DDBJ databases">
        <title>Vibrio variabilis JCM 19239. (C206) whole genome shotgun sequence.</title>
        <authorList>
            <person name="Sawabe T."/>
            <person name="Meirelles P."/>
            <person name="Nakanishi M."/>
            <person name="Sayaka M."/>
            <person name="Hattori M."/>
            <person name="Ohkuma M."/>
        </authorList>
    </citation>
    <scope>NUCLEOTIDE SEQUENCE [LARGE SCALE GENOMIC DNA]</scope>
    <source>
        <strain evidence="2">JCM 19239</strain>
    </source>
</reference>
<comment type="caution">
    <text evidence="1">The sequence shown here is derived from an EMBL/GenBank/DDBJ whole genome shotgun (WGS) entry which is preliminary data.</text>
</comment>
<dbReference type="Proteomes" id="UP000029223">
    <property type="component" value="Unassembled WGS sequence"/>
</dbReference>
<name>A0ABQ0JR39_9VIBR</name>
<keyword evidence="2" id="KW-1185">Reference proteome</keyword>
<protein>
    <recommendedName>
        <fullName evidence="3">HEPN domain-containing protein</fullName>
    </recommendedName>
</protein>
<sequence>MYNNIDEAMLGLSVWKKQLRTSVNPISKNIAYKPTFDADYYRESVLYRFIELTESAYVLYEKNLLVGSVVSARAAQETLAVTWFINSKLEHLTKTKDLNHFNEIMKRLIVGWSNDEEFPEKINVFKCIDSVDKVMEGKFRRHYEMLCEYAHPNYSGTFGAYDAPNHKTLEVTFGGYPRSSETLRSHIESTLIICISLLDSIQEKYEAVINSVLDVFHELHMNGTLKDQMQ</sequence>
<accession>A0ABQ0JR39</accession>
<gene>
    <name evidence="1" type="ORF">JCM19239_6610</name>
</gene>
<evidence type="ECO:0008006" key="3">
    <source>
        <dbReference type="Google" id="ProtNLM"/>
    </source>
</evidence>
<reference evidence="2" key="2">
    <citation type="submission" date="2014-09" db="EMBL/GenBank/DDBJ databases">
        <authorList>
            <consortium name="NBRP consortium"/>
            <person name="Sawabe T."/>
            <person name="Meirelles P."/>
            <person name="Nakanishi M."/>
            <person name="Sayaka M."/>
            <person name="Hattori M."/>
            <person name="Ohkuma M."/>
        </authorList>
    </citation>
    <scope>NUCLEOTIDE SEQUENCE [LARGE SCALE GENOMIC DNA]</scope>
    <source>
        <strain evidence="2">JCM 19239</strain>
    </source>
</reference>
<proteinExistence type="predicted"/>
<organism evidence="1 2">
    <name type="scientific">Vibrio variabilis</name>
    <dbReference type="NCBI Taxonomy" id="990271"/>
    <lineage>
        <taxon>Bacteria</taxon>
        <taxon>Pseudomonadati</taxon>
        <taxon>Pseudomonadota</taxon>
        <taxon>Gammaproteobacteria</taxon>
        <taxon>Vibrionales</taxon>
        <taxon>Vibrionaceae</taxon>
        <taxon>Vibrio</taxon>
    </lineage>
</organism>